<dbReference type="Proteomes" id="UP001484097">
    <property type="component" value="Unassembled WGS sequence"/>
</dbReference>
<evidence type="ECO:0000256" key="1">
    <source>
        <dbReference type="SAM" id="Phobius"/>
    </source>
</evidence>
<feature type="transmembrane region" description="Helical" evidence="1">
    <location>
        <begin position="12"/>
        <end position="32"/>
    </location>
</feature>
<feature type="transmembrane region" description="Helical" evidence="1">
    <location>
        <begin position="162"/>
        <end position="180"/>
    </location>
</feature>
<comment type="caution">
    <text evidence="2">The sequence shown here is derived from an EMBL/GenBank/DDBJ whole genome shotgun (WGS) entry which is preliminary data.</text>
</comment>
<name>A0ABV0IFF4_9MICC</name>
<evidence type="ECO:0000313" key="3">
    <source>
        <dbReference type="Proteomes" id="UP001484097"/>
    </source>
</evidence>
<dbReference type="RefSeq" id="WP_347919235.1">
    <property type="nucleotide sequence ID" value="NZ_JBDXMX010000002.1"/>
</dbReference>
<dbReference type="Pfam" id="PF13398">
    <property type="entry name" value="Peptidase_M50B"/>
    <property type="match status" value="1"/>
</dbReference>
<evidence type="ECO:0000313" key="2">
    <source>
        <dbReference type="EMBL" id="MEO9246900.1"/>
    </source>
</evidence>
<feature type="transmembrane region" description="Helical" evidence="1">
    <location>
        <begin position="138"/>
        <end position="156"/>
    </location>
</feature>
<reference evidence="2 3" key="1">
    <citation type="submission" date="2024-05" db="EMBL/GenBank/DDBJ databases">
        <authorList>
            <person name="Yi C."/>
        </authorList>
    </citation>
    <scope>NUCLEOTIDE SEQUENCE [LARGE SCALE GENOMIC DNA]</scope>
    <source>
        <strain evidence="2 3">XS13</strain>
    </source>
</reference>
<dbReference type="InterPro" id="IPR049500">
    <property type="entry name" value="Peptidase_M50B-like"/>
</dbReference>
<keyword evidence="1" id="KW-1133">Transmembrane helix</keyword>
<keyword evidence="1" id="KW-0472">Membrane</keyword>
<feature type="transmembrane region" description="Helical" evidence="1">
    <location>
        <begin position="217"/>
        <end position="240"/>
    </location>
</feature>
<gene>
    <name evidence="2" type="ORF">ABDK96_04325</name>
</gene>
<protein>
    <submittedName>
        <fullName evidence="2">M50 family metallopeptidase</fullName>
    </submittedName>
</protein>
<keyword evidence="1" id="KW-0812">Transmembrane</keyword>
<accession>A0ABV0IFF4</accession>
<dbReference type="EMBL" id="JBDXMX010000002">
    <property type="protein sequence ID" value="MEO9246900.1"/>
    <property type="molecule type" value="Genomic_DNA"/>
</dbReference>
<sequence>MTELWERATVSHAPLDLPLVLGLAAVALLLAWSPWGYRLVRHLVTLVHEAGHALVAVLAGRRLSGIRLHSDTSGVTLSRGRPRGPGMVLTLAAGYPAPALAGLAGAWLVGAGYAAGGLWLLVLTCALMLLLVRNLYGLWVVLVTGAAMGALSWAAAPVAVQTAAYLVVFSLLLAAPRSVVQMQRARRRSGHHRGRVRSGGAPASDADQLAGLTGLPALAWVAVFWAVCLACLVLGAWMLWP</sequence>
<proteinExistence type="predicted"/>
<keyword evidence="3" id="KW-1185">Reference proteome</keyword>
<organism evidence="2 3">
    <name type="scientific">Citricoccus nitrophenolicus</name>
    <dbReference type="NCBI Taxonomy" id="863575"/>
    <lineage>
        <taxon>Bacteria</taxon>
        <taxon>Bacillati</taxon>
        <taxon>Actinomycetota</taxon>
        <taxon>Actinomycetes</taxon>
        <taxon>Micrococcales</taxon>
        <taxon>Micrococcaceae</taxon>
        <taxon>Citricoccus</taxon>
    </lineage>
</organism>